<reference evidence="1" key="1">
    <citation type="submission" date="2017-02" db="EMBL/GenBank/DDBJ databases">
        <authorList>
            <person name="Regsiter A."/>
            <person name="William W."/>
        </authorList>
    </citation>
    <scope>NUCLEOTIDE SEQUENCE</scope>
    <source>
        <strain evidence="1">Bib</strain>
    </source>
</reference>
<dbReference type="AlphaFoldDB" id="A0A3P3XKV3"/>
<dbReference type="EMBL" id="FWDM01000031">
    <property type="protein sequence ID" value="SLM14929.1"/>
    <property type="molecule type" value="Genomic_DNA"/>
</dbReference>
<accession>A0A3P3XKV3</accession>
<organism evidence="1">
    <name type="scientific">uncultured spirochete</name>
    <dbReference type="NCBI Taxonomy" id="156406"/>
    <lineage>
        <taxon>Bacteria</taxon>
        <taxon>Pseudomonadati</taxon>
        <taxon>Spirochaetota</taxon>
        <taxon>Spirochaetia</taxon>
        <taxon>Spirochaetales</taxon>
        <taxon>environmental samples</taxon>
    </lineage>
</organism>
<proteinExistence type="predicted"/>
<name>A0A3P3XKV3_9SPIR</name>
<evidence type="ECO:0000313" key="1">
    <source>
        <dbReference type="EMBL" id="SLM14929.1"/>
    </source>
</evidence>
<gene>
    <name evidence="1" type="ORF">SPIROBIBN47_370031</name>
</gene>
<protein>
    <submittedName>
        <fullName evidence="1">Uncharacterized protein</fullName>
    </submittedName>
</protein>
<sequence>MLRLWAYLMWHNYLKPYRIHWPKGRRPATHAEASGIDATALENVYRSFFEERAFLTRSPLSPTMARSWKKEWRTPGKEKAEYLPKLALG</sequence>